<dbReference type="Gene3D" id="3.30.465.10">
    <property type="match status" value="1"/>
</dbReference>
<feature type="domain" description="FAD-binding PCMH-type" evidence="7">
    <location>
        <begin position="44"/>
        <end position="223"/>
    </location>
</feature>
<comment type="similarity">
    <text evidence="2">Belongs to the FAD-binding oxidoreductase/transferase type 4 family.</text>
</comment>
<dbReference type="PANTHER" id="PTHR43716:SF1">
    <property type="entry name" value="D-2-HYDROXYGLUTARATE DEHYDROGENASE, MITOCHONDRIAL"/>
    <property type="match status" value="1"/>
</dbReference>
<gene>
    <name evidence="8" type="primary">DLD2_1</name>
    <name evidence="8" type="ORF">H4R26_004128</name>
</gene>
<dbReference type="PROSITE" id="PS51387">
    <property type="entry name" value="FAD_PCMH"/>
    <property type="match status" value="1"/>
</dbReference>
<protein>
    <submittedName>
        <fullName evidence="8">D-lactate ferricytochrome c oxidoreductase</fullName>
        <ecNumber evidence="8">1.1.99.40</ecNumber>
    </submittedName>
</protein>
<dbReference type="Gene3D" id="3.30.70.2190">
    <property type="match status" value="1"/>
</dbReference>
<evidence type="ECO:0000259" key="7">
    <source>
        <dbReference type="PROSITE" id="PS51387"/>
    </source>
</evidence>
<dbReference type="InterPro" id="IPR006094">
    <property type="entry name" value="Oxid_FAD_bind_N"/>
</dbReference>
<dbReference type="InterPro" id="IPR016164">
    <property type="entry name" value="FAD-linked_Oxase-like_C"/>
</dbReference>
<dbReference type="InterPro" id="IPR016171">
    <property type="entry name" value="Vanillyl_alc_oxidase_C-sub2"/>
</dbReference>
<sequence>MEHSRTSTPVTSADIEHFAGLGIGAVHEAKQLEASYNVDVFGKYHGDAQDVLFPKSTQQVSEILAHCNQRGIGVVVQGGNSGVAGGAIAHRGEVILSLRDMNKVRDLDAISGVLVAEGGCVLEDLDNLVRHDGFIMPVDLGAKKQCMIGGNVSTCAGGLRYLRYGSLRGSVLGLEVVLPDGRILDSLFTLKKDASGYDVKQLFIGAEGTLGVVTAVAVALAPKPRSSQVAVLGLQNFARIQRAFVLARQTLGEIVSAFEFWEKRCTELVIEHEKRDCPLKSTHEFYVLIETRGSFLRHDVEKMDAFLNLLQEHEVVDELRVFRDAEDMENIWLFRSLMAEAHAKSGCMHVYDFSLPSKSQYELLVAVKSHLEAAGLYGKPGMLVSDVTIFGHIGDDNIHLQVIASEFGRLVEESMEPWVYEWVGGHGGSIAAEHGLGAHKGQFLKYAKSPVVIETMKALKQLLDPNNIMNPGKHISRA</sequence>
<dbReference type="SUPFAM" id="SSF55103">
    <property type="entry name" value="FAD-linked oxidases, C-terminal domain"/>
    <property type="match status" value="1"/>
</dbReference>
<comment type="catalytic activity">
    <reaction evidence="6">
        <text>(R)-lactate + 2 Fe(III)-[cytochrome c] = 2 Fe(II)-[cytochrome c] + pyruvate + 2 H(+)</text>
        <dbReference type="Rhea" id="RHEA:13521"/>
        <dbReference type="Rhea" id="RHEA-COMP:10350"/>
        <dbReference type="Rhea" id="RHEA-COMP:14399"/>
        <dbReference type="ChEBI" id="CHEBI:15361"/>
        <dbReference type="ChEBI" id="CHEBI:15378"/>
        <dbReference type="ChEBI" id="CHEBI:16004"/>
        <dbReference type="ChEBI" id="CHEBI:29033"/>
        <dbReference type="ChEBI" id="CHEBI:29034"/>
        <dbReference type="EC" id="1.1.2.4"/>
    </reaction>
</comment>
<dbReference type="GO" id="GO:0004458">
    <property type="term" value="F:D-lactate dehydrogenase (cytochrome) activity"/>
    <property type="evidence" value="ECO:0007669"/>
    <property type="project" value="UniProtKB-EC"/>
</dbReference>
<dbReference type="Pfam" id="PF01565">
    <property type="entry name" value="FAD_binding_4"/>
    <property type="match status" value="1"/>
</dbReference>
<dbReference type="InterPro" id="IPR016166">
    <property type="entry name" value="FAD-bd_PCMH"/>
</dbReference>
<reference evidence="8" key="1">
    <citation type="submission" date="2022-07" db="EMBL/GenBank/DDBJ databases">
        <title>Phylogenomic reconstructions and comparative analyses of Kickxellomycotina fungi.</title>
        <authorList>
            <person name="Reynolds N.K."/>
            <person name="Stajich J.E."/>
            <person name="Barry K."/>
            <person name="Grigoriev I.V."/>
            <person name="Crous P."/>
            <person name="Smith M.E."/>
        </authorList>
    </citation>
    <scope>NUCLEOTIDE SEQUENCE</scope>
    <source>
        <strain evidence="8">IMI 214461</strain>
    </source>
</reference>
<evidence type="ECO:0000256" key="3">
    <source>
        <dbReference type="ARBA" id="ARBA00022630"/>
    </source>
</evidence>
<evidence type="ECO:0000256" key="1">
    <source>
        <dbReference type="ARBA" id="ARBA00001974"/>
    </source>
</evidence>
<keyword evidence="3" id="KW-0285">Flavoprotein</keyword>
<dbReference type="GO" id="GO:0071949">
    <property type="term" value="F:FAD binding"/>
    <property type="evidence" value="ECO:0007669"/>
    <property type="project" value="InterPro"/>
</dbReference>
<dbReference type="EMBL" id="JANBQF010000405">
    <property type="protein sequence ID" value="KAJ2001456.1"/>
    <property type="molecule type" value="Genomic_DNA"/>
</dbReference>
<evidence type="ECO:0000256" key="4">
    <source>
        <dbReference type="ARBA" id="ARBA00022827"/>
    </source>
</evidence>
<accession>A0A9W8BHR0</accession>
<dbReference type="InterPro" id="IPR051264">
    <property type="entry name" value="FAD-oxidored/transferase_4"/>
</dbReference>
<keyword evidence="9" id="KW-1185">Reference proteome</keyword>
<evidence type="ECO:0000313" key="8">
    <source>
        <dbReference type="EMBL" id="KAJ2001456.1"/>
    </source>
</evidence>
<evidence type="ECO:0000256" key="2">
    <source>
        <dbReference type="ARBA" id="ARBA00008000"/>
    </source>
</evidence>
<proteinExistence type="inferred from homology"/>
<dbReference type="Pfam" id="PF02913">
    <property type="entry name" value="FAD-oxidase_C"/>
    <property type="match status" value="1"/>
</dbReference>
<name>A0A9W8BHR0_9FUNG</name>
<comment type="caution">
    <text evidence="8">The sequence shown here is derived from an EMBL/GenBank/DDBJ whole genome shotgun (WGS) entry which is preliminary data.</text>
</comment>
<dbReference type="FunFam" id="3.30.465.10:FF:000001">
    <property type="entry name" value="D-2-hydroxyglutarate dehydrogenase, mitochondrial"/>
    <property type="match status" value="1"/>
</dbReference>
<dbReference type="InterPro" id="IPR016167">
    <property type="entry name" value="FAD-bd_PCMH_sub1"/>
</dbReference>
<dbReference type="InterPro" id="IPR036318">
    <property type="entry name" value="FAD-bd_PCMH-like_sf"/>
</dbReference>
<dbReference type="InterPro" id="IPR004113">
    <property type="entry name" value="FAD-bd_oxidored_4_C"/>
</dbReference>
<dbReference type="Proteomes" id="UP001150907">
    <property type="component" value="Unassembled WGS sequence"/>
</dbReference>
<dbReference type="PANTHER" id="PTHR43716">
    <property type="entry name" value="D-2-HYDROXYGLUTARATE DEHYDROGENASE, MITOCHONDRIAL"/>
    <property type="match status" value="1"/>
</dbReference>
<evidence type="ECO:0000313" key="9">
    <source>
        <dbReference type="Proteomes" id="UP001150907"/>
    </source>
</evidence>
<dbReference type="InterPro" id="IPR016169">
    <property type="entry name" value="FAD-bd_PCMH_sub2"/>
</dbReference>
<dbReference type="Gene3D" id="1.10.45.10">
    <property type="entry name" value="Vanillyl-alcohol Oxidase, Chain A, domain 4"/>
    <property type="match status" value="1"/>
</dbReference>
<dbReference type="GO" id="GO:0005739">
    <property type="term" value="C:mitochondrion"/>
    <property type="evidence" value="ECO:0007669"/>
    <property type="project" value="TreeGrafter"/>
</dbReference>
<dbReference type="Gene3D" id="3.30.70.2740">
    <property type="match status" value="1"/>
</dbReference>
<dbReference type="SUPFAM" id="SSF56176">
    <property type="entry name" value="FAD-binding/transporter-associated domain-like"/>
    <property type="match status" value="1"/>
</dbReference>
<keyword evidence="5 8" id="KW-0560">Oxidoreductase</keyword>
<dbReference type="FunFam" id="3.30.70.2190:FF:000001">
    <property type="entry name" value="D-2-hydroxyglutarate dehydrogenase mitochondrial"/>
    <property type="match status" value="1"/>
</dbReference>
<comment type="cofactor">
    <cofactor evidence="1">
        <name>FAD</name>
        <dbReference type="ChEBI" id="CHEBI:57692"/>
    </cofactor>
</comment>
<dbReference type="AlphaFoldDB" id="A0A9W8BHR0"/>
<evidence type="ECO:0000256" key="5">
    <source>
        <dbReference type="ARBA" id="ARBA00023002"/>
    </source>
</evidence>
<dbReference type="FunFam" id="1.10.45.10:FF:000001">
    <property type="entry name" value="D-lactate dehydrogenase mitochondrial"/>
    <property type="match status" value="1"/>
</dbReference>
<keyword evidence="4" id="KW-0274">FAD</keyword>
<dbReference type="EC" id="1.1.99.40" evidence="8"/>
<organism evidence="8 9">
    <name type="scientific">Coemansia thaxteri</name>
    <dbReference type="NCBI Taxonomy" id="2663907"/>
    <lineage>
        <taxon>Eukaryota</taxon>
        <taxon>Fungi</taxon>
        <taxon>Fungi incertae sedis</taxon>
        <taxon>Zoopagomycota</taxon>
        <taxon>Kickxellomycotina</taxon>
        <taxon>Kickxellomycetes</taxon>
        <taxon>Kickxellales</taxon>
        <taxon>Kickxellaceae</taxon>
        <taxon>Coemansia</taxon>
    </lineage>
</organism>
<dbReference type="Gene3D" id="3.30.43.10">
    <property type="entry name" value="Uridine Diphospho-n-acetylenolpyruvylglucosamine Reductase, domain 2"/>
    <property type="match status" value="1"/>
</dbReference>
<dbReference type="OrthoDB" id="5332616at2759"/>
<evidence type="ECO:0000256" key="6">
    <source>
        <dbReference type="ARBA" id="ARBA00051436"/>
    </source>
</evidence>